<dbReference type="OrthoDB" id="8962799at2759"/>
<feature type="compositionally biased region" description="Basic and acidic residues" evidence="1">
    <location>
        <begin position="148"/>
        <end position="159"/>
    </location>
</feature>
<keyword evidence="3" id="KW-1185">Reference proteome</keyword>
<keyword evidence="2" id="KW-0675">Receptor</keyword>
<accession>A0A4Z2I2T6</accession>
<comment type="caution">
    <text evidence="2">The sequence shown here is derived from an EMBL/GenBank/DDBJ whole genome shotgun (WGS) entry which is preliminary data.</text>
</comment>
<gene>
    <name evidence="2" type="primary">PVDB_5</name>
    <name evidence="2" type="ORF">EYF80_017532</name>
</gene>
<proteinExistence type="predicted"/>
<evidence type="ECO:0000313" key="3">
    <source>
        <dbReference type="Proteomes" id="UP000314294"/>
    </source>
</evidence>
<dbReference type="InterPro" id="IPR052671">
    <property type="entry name" value="Acrosomal_SP-10-like"/>
</dbReference>
<name>A0A4Z2I2T6_9TELE</name>
<evidence type="ECO:0000256" key="1">
    <source>
        <dbReference type="SAM" id="MobiDB-lite"/>
    </source>
</evidence>
<sequence length="362" mass="41096">MQNDNKPMKPDHPDAPEDHAETLKDSKDKPNYQEDTDIHGYLLTVAPRPVEALHRSVLRFLHLVGSDSHTSLWDTRARKQIILQRSYKWVRQTALLSRELRLVNSVVWLKAADESGRADKQQHLMTVGQTRPDQTRTDQTKPNQTRPDQARPDQTRPDQTRLGQTRPGQTRPSQTRPDQTRPDQARPGQTRPDQTRPEQARPDQTRPGQTRPLLLGLIRVFPSINWEHTPGSAHSDGPRYLGTLDGSLMGPARCCLLGRTFFVLSRMLKQWSSSLHDSPSQQRAEMLCRLFLPPVSPKSTKVRTPAGWALRPAGAMTDARADRSWQRATGSTDKHTQTYSPFCAKMSSRPAMAVSTWLQYFP</sequence>
<reference evidence="2 3" key="1">
    <citation type="submission" date="2019-03" db="EMBL/GenBank/DDBJ databases">
        <title>First draft genome of Liparis tanakae, snailfish: a comprehensive survey of snailfish specific genes.</title>
        <authorList>
            <person name="Kim W."/>
            <person name="Song I."/>
            <person name="Jeong J.-H."/>
            <person name="Kim D."/>
            <person name="Kim S."/>
            <person name="Ryu S."/>
            <person name="Song J.Y."/>
            <person name="Lee S.K."/>
        </authorList>
    </citation>
    <scope>NUCLEOTIDE SEQUENCE [LARGE SCALE GENOMIC DNA]</scope>
    <source>
        <tissue evidence="2">Muscle</tissue>
    </source>
</reference>
<organism evidence="2 3">
    <name type="scientific">Liparis tanakae</name>
    <name type="common">Tanaka's snailfish</name>
    <dbReference type="NCBI Taxonomy" id="230148"/>
    <lineage>
        <taxon>Eukaryota</taxon>
        <taxon>Metazoa</taxon>
        <taxon>Chordata</taxon>
        <taxon>Craniata</taxon>
        <taxon>Vertebrata</taxon>
        <taxon>Euteleostomi</taxon>
        <taxon>Actinopterygii</taxon>
        <taxon>Neopterygii</taxon>
        <taxon>Teleostei</taxon>
        <taxon>Neoteleostei</taxon>
        <taxon>Acanthomorphata</taxon>
        <taxon>Eupercaria</taxon>
        <taxon>Perciformes</taxon>
        <taxon>Cottioidei</taxon>
        <taxon>Cottales</taxon>
        <taxon>Liparidae</taxon>
        <taxon>Liparis</taxon>
    </lineage>
</organism>
<dbReference type="AlphaFoldDB" id="A0A4Z2I2T6"/>
<evidence type="ECO:0000313" key="2">
    <source>
        <dbReference type="EMBL" id="TNN72248.1"/>
    </source>
</evidence>
<feature type="compositionally biased region" description="Polar residues" evidence="1">
    <location>
        <begin position="161"/>
        <end position="177"/>
    </location>
</feature>
<dbReference type="Proteomes" id="UP000314294">
    <property type="component" value="Unassembled WGS sequence"/>
</dbReference>
<dbReference type="PANTHER" id="PTHR17571:SF34">
    <property type="entry name" value="ACROSOMAL PROTEIN SP-10"/>
    <property type="match status" value="1"/>
</dbReference>
<feature type="region of interest" description="Disordered" evidence="1">
    <location>
        <begin position="1"/>
        <end position="34"/>
    </location>
</feature>
<dbReference type="EMBL" id="SRLO01000140">
    <property type="protein sequence ID" value="TNN72248.1"/>
    <property type="molecule type" value="Genomic_DNA"/>
</dbReference>
<protein>
    <submittedName>
        <fullName evidence="2">Duffy receptor beta form</fullName>
    </submittedName>
</protein>
<dbReference type="PANTHER" id="PTHR17571">
    <property type="entry name" value="URINARY PROTEIN RUP /ACROSOMAL PROTEIN SP-10"/>
    <property type="match status" value="1"/>
</dbReference>
<feature type="compositionally biased region" description="Basic and acidic residues" evidence="1">
    <location>
        <begin position="193"/>
        <end position="204"/>
    </location>
</feature>
<feature type="region of interest" description="Disordered" evidence="1">
    <location>
        <begin position="115"/>
        <end position="212"/>
    </location>
</feature>